<keyword evidence="3" id="KW-1185">Reference proteome</keyword>
<dbReference type="AlphaFoldDB" id="A0A0K0XX76"/>
<evidence type="ECO:0000313" key="2">
    <source>
        <dbReference type="EMBL" id="AKS42288.1"/>
    </source>
</evidence>
<feature type="region of interest" description="Disordered" evidence="1">
    <location>
        <begin position="195"/>
        <end position="230"/>
    </location>
</feature>
<gene>
    <name evidence="2" type="ORF">WM2015_1922</name>
</gene>
<feature type="compositionally biased region" description="Polar residues" evidence="1">
    <location>
        <begin position="195"/>
        <end position="205"/>
    </location>
</feature>
<dbReference type="OrthoDB" id="9888735at2"/>
<protein>
    <submittedName>
        <fullName evidence="2">Uncharacterized protein</fullName>
    </submittedName>
</protein>
<dbReference type="KEGG" id="wma:WM2015_1922"/>
<reference evidence="2 3" key="1">
    <citation type="submission" date="2015-07" db="EMBL/GenBank/DDBJ databases">
        <authorList>
            <person name="Noorani M."/>
        </authorList>
    </citation>
    <scope>NUCLEOTIDE SEQUENCE [LARGE SCALE GENOMIC DNA]</scope>
    <source>
        <strain evidence="2 3">KCTC 42284</strain>
    </source>
</reference>
<dbReference type="EMBL" id="CP012154">
    <property type="protein sequence ID" value="AKS42288.1"/>
    <property type="molecule type" value="Genomic_DNA"/>
</dbReference>
<accession>A0A0K0XX76</accession>
<sequence>MGTYDTGQSERRATPASAGWHVARWSLGLLLSGCSLLAWSAAPCPSAGNAAIEINLAEATDRPDDALSCSSHGLADLSLNLIAGETRRILLELEQAAYVKGIYHLELRNADDQGVDWASITPSAGELMRGRSGRLALDISTPPGSILPATHALELFVLLHNGEQRWSMTLPIEVRVDEEQPLFRNRFEIDPVIGQFSQNDSSPAQHKQVGRARPSPTGEHRRTSWIGPAD</sequence>
<name>A0A0K0XX76_9GAMM</name>
<evidence type="ECO:0000313" key="3">
    <source>
        <dbReference type="Proteomes" id="UP000066624"/>
    </source>
</evidence>
<proteinExistence type="predicted"/>
<evidence type="ECO:0000256" key="1">
    <source>
        <dbReference type="SAM" id="MobiDB-lite"/>
    </source>
</evidence>
<dbReference type="Proteomes" id="UP000066624">
    <property type="component" value="Chromosome"/>
</dbReference>
<organism evidence="2 3">
    <name type="scientific">Wenzhouxiangella marina</name>
    <dbReference type="NCBI Taxonomy" id="1579979"/>
    <lineage>
        <taxon>Bacteria</taxon>
        <taxon>Pseudomonadati</taxon>
        <taxon>Pseudomonadota</taxon>
        <taxon>Gammaproteobacteria</taxon>
        <taxon>Chromatiales</taxon>
        <taxon>Wenzhouxiangellaceae</taxon>
        <taxon>Wenzhouxiangella</taxon>
    </lineage>
</organism>
<dbReference type="RefSeq" id="WP_049725862.1">
    <property type="nucleotide sequence ID" value="NZ_CP012154.1"/>
</dbReference>